<evidence type="ECO:0000256" key="3">
    <source>
        <dbReference type="ARBA" id="ARBA00023125"/>
    </source>
</evidence>
<organism evidence="9 10">
    <name type="scientific">Peptostreptococcus equinus</name>
    <dbReference type="NCBI Taxonomy" id="3003601"/>
    <lineage>
        <taxon>Bacteria</taxon>
        <taxon>Bacillati</taxon>
        <taxon>Bacillota</taxon>
        <taxon>Clostridia</taxon>
        <taxon>Peptostreptococcales</taxon>
        <taxon>Peptostreptococcaceae</taxon>
        <taxon>Peptostreptococcus</taxon>
    </lineage>
</organism>
<dbReference type="EMBL" id="CP114052">
    <property type="protein sequence ID" value="WAW15125.1"/>
    <property type="molecule type" value="Genomic_DNA"/>
</dbReference>
<gene>
    <name evidence="9" type="ORF">O0R46_01370</name>
</gene>
<reference evidence="9" key="1">
    <citation type="submission" date="2022-12" db="EMBL/GenBank/DDBJ databases">
        <title>Peptostreptococcus.</title>
        <authorList>
            <person name="Lee S.H."/>
        </authorList>
    </citation>
    <scope>NUCLEOTIDE SEQUENCE</scope>
    <source>
        <strain evidence="9">CBA3647</strain>
    </source>
</reference>
<dbReference type="PROSITE" id="PS50043">
    <property type="entry name" value="HTH_LUXR_2"/>
    <property type="match status" value="1"/>
</dbReference>
<feature type="modified residue" description="4-aspartylphosphate" evidence="6">
    <location>
        <position position="59"/>
    </location>
</feature>
<dbReference type="InterPro" id="IPR016032">
    <property type="entry name" value="Sig_transdc_resp-reg_C-effctor"/>
</dbReference>
<dbReference type="Pfam" id="PF00072">
    <property type="entry name" value="Response_reg"/>
    <property type="match status" value="1"/>
</dbReference>
<dbReference type="PROSITE" id="PS50110">
    <property type="entry name" value="RESPONSE_REGULATORY"/>
    <property type="match status" value="1"/>
</dbReference>
<evidence type="ECO:0000313" key="9">
    <source>
        <dbReference type="EMBL" id="WAW15125.1"/>
    </source>
</evidence>
<dbReference type="InterPro" id="IPR001789">
    <property type="entry name" value="Sig_transdc_resp-reg_receiver"/>
</dbReference>
<dbReference type="PANTHER" id="PTHR43214">
    <property type="entry name" value="TWO-COMPONENT RESPONSE REGULATOR"/>
    <property type="match status" value="1"/>
</dbReference>
<evidence type="ECO:0000256" key="6">
    <source>
        <dbReference type="PROSITE-ProRule" id="PRU00169"/>
    </source>
</evidence>
<comment type="function">
    <text evidence="5">May play the central regulatory role in sporulation. It may be an element of the effector pathway responsible for the activation of sporulation genes in response to nutritional stress. Spo0A may act in concert with spo0H (a sigma factor) to control the expression of some genes that are critical to the sporulation process.</text>
</comment>
<dbReference type="SMART" id="SM00448">
    <property type="entry name" value="REC"/>
    <property type="match status" value="1"/>
</dbReference>
<keyword evidence="10" id="KW-1185">Reference proteome</keyword>
<feature type="domain" description="Response regulatory" evidence="8">
    <location>
        <begin position="2"/>
        <end position="127"/>
    </location>
</feature>
<keyword evidence="4" id="KW-0804">Transcription</keyword>
<dbReference type="SMART" id="SM00421">
    <property type="entry name" value="HTH_LUXR"/>
    <property type="match status" value="1"/>
</dbReference>
<keyword evidence="3" id="KW-0238">DNA-binding</keyword>
<evidence type="ECO:0000256" key="2">
    <source>
        <dbReference type="ARBA" id="ARBA00023015"/>
    </source>
</evidence>
<dbReference type="SUPFAM" id="SSF46894">
    <property type="entry name" value="C-terminal effector domain of the bipartite response regulators"/>
    <property type="match status" value="1"/>
</dbReference>
<dbReference type="InterPro" id="IPR039420">
    <property type="entry name" value="WalR-like"/>
</dbReference>
<accession>A0ABY7JPU5</accession>
<evidence type="ECO:0000256" key="1">
    <source>
        <dbReference type="ARBA" id="ARBA00018672"/>
    </source>
</evidence>
<dbReference type="Gene3D" id="1.10.10.10">
    <property type="entry name" value="Winged helix-like DNA-binding domain superfamily/Winged helix DNA-binding domain"/>
    <property type="match status" value="1"/>
</dbReference>
<dbReference type="PRINTS" id="PR00038">
    <property type="entry name" value="HTHLUXR"/>
</dbReference>
<protein>
    <recommendedName>
        <fullName evidence="1">Stage 0 sporulation protein A homolog</fullName>
    </recommendedName>
</protein>
<dbReference type="InterPro" id="IPR011006">
    <property type="entry name" value="CheY-like_superfamily"/>
</dbReference>
<evidence type="ECO:0000256" key="4">
    <source>
        <dbReference type="ARBA" id="ARBA00023163"/>
    </source>
</evidence>
<dbReference type="RefSeq" id="WP_269311818.1">
    <property type="nucleotide sequence ID" value="NZ_CP114052.1"/>
</dbReference>
<feature type="domain" description="HTH luxR-type" evidence="7">
    <location>
        <begin position="136"/>
        <end position="201"/>
    </location>
</feature>
<evidence type="ECO:0000313" key="10">
    <source>
        <dbReference type="Proteomes" id="UP001164187"/>
    </source>
</evidence>
<dbReference type="CDD" id="cd06170">
    <property type="entry name" value="LuxR_C_like"/>
    <property type="match status" value="1"/>
</dbReference>
<dbReference type="Gene3D" id="3.40.50.2300">
    <property type="match status" value="1"/>
</dbReference>
<proteinExistence type="predicted"/>
<dbReference type="Proteomes" id="UP001164187">
    <property type="component" value="Chromosome"/>
</dbReference>
<dbReference type="InterPro" id="IPR000792">
    <property type="entry name" value="Tscrpt_reg_LuxR_C"/>
</dbReference>
<dbReference type="Pfam" id="PF00196">
    <property type="entry name" value="GerE"/>
    <property type="match status" value="1"/>
</dbReference>
<sequence length="212" mass="24918">MRILLIDDHSIFAYGVKYSLEINDINKKIHFIDILSNKFEVEDILSLISIKGYDTLMLDINIKNICDFDGLELTQKLLDKFSNLKIIVLTGYDKPIFEKQARDIGAYAFIDKNKNSKDLYEILLKVNEGKFYFEDYIMQEDLLTQREIEIVKLYVGGLTREQIAKKIYVSPRTLANHLINIYEKLNVSNYQEMTLKAIDLGYMKNFSRKNYR</sequence>
<dbReference type="InterPro" id="IPR036388">
    <property type="entry name" value="WH-like_DNA-bd_sf"/>
</dbReference>
<evidence type="ECO:0000259" key="8">
    <source>
        <dbReference type="PROSITE" id="PS50110"/>
    </source>
</evidence>
<evidence type="ECO:0000256" key="5">
    <source>
        <dbReference type="ARBA" id="ARBA00024867"/>
    </source>
</evidence>
<keyword evidence="6" id="KW-0597">Phosphoprotein</keyword>
<name>A0ABY7JPU5_9FIRM</name>
<keyword evidence="2" id="KW-0805">Transcription regulation</keyword>
<dbReference type="SUPFAM" id="SSF52172">
    <property type="entry name" value="CheY-like"/>
    <property type="match status" value="1"/>
</dbReference>
<evidence type="ECO:0000259" key="7">
    <source>
        <dbReference type="PROSITE" id="PS50043"/>
    </source>
</evidence>